<feature type="transmembrane region" description="Helical" evidence="5">
    <location>
        <begin position="241"/>
        <end position="259"/>
    </location>
</feature>
<evidence type="ECO:0000313" key="8">
    <source>
        <dbReference type="Proteomes" id="UP000477739"/>
    </source>
</evidence>
<comment type="subcellular location">
    <subcellularLocation>
        <location evidence="1">Membrane</location>
        <topology evidence="1">Multi-pass membrane protein</topology>
    </subcellularLocation>
</comment>
<dbReference type="PANTHER" id="PTHR37422">
    <property type="entry name" value="TEICHURONIC ACID BIOSYNTHESIS PROTEIN TUAE"/>
    <property type="match status" value="1"/>
</dbReference>
<dbReference type="PANTHER" id="PTHR37422:SF17">
    <property type="entry name" value="O-ANTIGEN LIGASE"/>
    <property type="match status" value="1"/>
</dbReference>
<protein>
    <submittedName>
        <fullName evidence="7">O-antigen ligase family protein</fullName>
    </submittedName>
</protein>
<organism evidence="7 8">
    <name type="scientific">Intestinirhabdus alba</name>
    <dbReference type="NCBI Taxonomy" id="2899544"/>
    <lineage>
        <taxon>Bacteria</taxon>
        <taxon>Pseudomonadati</taxon>
        <taxon>Pseudomonadota</taxon>
        <taxon>Gammaproteobacteria</taxon>
        <taxon>Enterobacterales</taxon>
        <taxon>Enterobacteriaceae</taxon>
        <taxon>Intestinirhabdus</taxon>
    </lineage>
</organism>
<comment type="caution">
    <text evidence="7">The sequence shown here is derived from an EMBL/GenBank/DDBJ whole genome shotgun (WGS) entry which is preliminary data.</text>
</comment>
<dbReference type="RefSeq" id="WP_155107198.1">
    <property type="nucleotide sequence ID" value="NZ_WMJZ01000004.1"/>
</dbReference>
<feature type="transmembrane region" description="Helical" evidence="5">
    <location>
        <begin position="172"/>
        <end position="189"/>
    </location>
</feature>
<evidence type="ECO:0000256" key="2">
    <source>
        <dbReference type="ARBA" id="ARBA00022692"/>
    </source>
</evidence>
<dbReference type="Pfam" id="PF04932">
    <property type="entry name" value="Wzy_C"/>
    <property type="match status" value="1"/>
</dbReference>
<evidence type="ECO:0000256" key="5">
    <source>
        <dbReference type="SAM" id="Phobius"/>
    </source>
</evidence>
<sequence length="422" mass="47028">MPALHRSEPWTLYCQKSSTALEMVTYVLCFATMLVALIDNNLAMKLYTITAIAGLLALLLRGKPRSFSSQHWLLPLAILIVGAVDLIWYSAFKVDHSPFRATYHGYLNTAKIFLFGTFLTLLVLSSKIRLNRETPFYILYAVSFIIAGYAYSVKTATGLERIDFGIGSATGAAYSIMLVGIISAVSILYTRRNHPLLFLLNIIAVYYALMLTQTRSTLLMFPIICAIALTSSYLKSPKKLFFSVVGFFILLVALVALFSKPIYHRYHEGLADFTNYSSNNNSHSSLGARLAMYEIGFDIFREAPLAFRSADERGARMQALATEHPYLQGALEFSNVHLHNEFIEAASLKGLAGILSTLLFYIALFFTVYRHRSLGLFALTLAVIGTGLSDVIIWSRSIPIIMITGIVLILFIKTNRTDRAIS</sequence>
<dbReference type="AlphaFoldDB" id="A0A6L6II20"/>
<evidence type="ECO:0000259" key="6">
    <source>
        <dbReference type="Pfam" id="PF04932"/>
    </source>
</evidence>
<evidence type="ECO:0000256" key="3">
    <source>
        <dbReference type="ARBA" id="ARBA00022989"/>
    </source>
</evidence>
<evidence type="ECO:0000313" key="7">
    <source>
        <dbReference type="EMBL" id="MTH45527.1"/>
    </source>
</evidence>
<dbReference type="InterPro" id="IPR007016">
    <property type="entry name" value="O-antigen_ligase-rel_domated"/>
</dbReference>
<feature type="transmembrane region" description="Helical" evidence="5">
    <location>
        <begin position="376"/>
        <end position="394"/>
    </location>
</feature>
<dbReference type="GO" id="GO:0016874">
    <property type="term" value="F:ligase activity"/>
    <property type="evidence" value="ECO:0007669"/>
    <property type="project" value="UniProtKB-KW"/>
</dbReference>
<proteinExistence type="predicted"/>
<dbReference type="InterPro" id="IPR051533">
    <property type="entry name" value="WaaL-like"/>
</dbReference>
<dbReference type="OrthoDB" id="6502028at2"/>
<gene>
    <name evidence="7" type="ORF">GJV78_04460</name>
</gene>
<keyword evidence="7" id="KW-0436">Ligase</keyword>
<keyword evidence="4 5" id="KW-0472">Membrane</keyword>
<reference evidence="7 8" key="1">
    <citation type="submission" date="2019-11" db="EMBL/GenBank/DDBJ databases">
        <title>Escherichia alba sp. nov. isolated from the gut of plastic-eating superworms Zophobas atratus.</title>
        <authorList>
            <person name="Yang Y."/>
        </authorList>
    </citation>
    <scope>NUCLEOTIDE SEQUENCE [LARGE SCALE GENOMIC DNA]</scope>
    <source>
        <strain evidence="8">BIT-B35</strain>
    </source>
</reference>
<accession>A0A6L6II20</accession>
<feature type="transmembrane region" description="Helical" evidence="5">
    <location>
        <begin position="20"/>
        <end position="38"/>
    </location>
</feature>
<name>A0A6L6II20_9ENTR</name>
<keyword evidence="3 5" id="KW-1133">Transmembrane helix</keyword>
<keyword evidence="2 5" id="KW-0812">Transmembrane</keyword>
<feature type="transmembrane region" description="Helical" evidence="5">
    <location>
        <begin position="136"/>
        <end position="152"/>
    </location>
</feature>
<feature type="transmembrane region" description="Helical" evidence="5">
    <location>
        <begin position="400"/>
        <end position="416"/>
    </location>
</feature>
<feature type="transmembrane region" description="Helical" evidence="5">
    <location>
        <begin position="350"/>
        <end position="369"/>
    </location>
</feature>
<feature type="transmembrane region" description="Helical" evidence="5">
    <location>
        <begin position="72"/>
        <end position="91"/>
    </location>
</feature>
<dbReference type="EMBL" id="WMJZ01000004">
    <property type="protein sequence ID" value="MTH45527.1"/>
    <property type="molecule type" value="Genomic_DNA"/>
</dbReference>
<feature type="transmembrane region" description="Helical" evidence="5">
    <location>
        <begin position="44"/>
        <end position="60"/>
    </location>
</feature>
<dbReference type="GO" id="GO:0016020">
    <property type="term" value="C:membrane"/>
    <property type="evidence" value="ECO:0007669"/>
    <property type="project" value="UniProtKB-SubCell"/>
</dbReference>
<evidence type="ECO:0000256" key="1">
    <source>
        <dbReference type="ARBA" id="ARBA00004141"/>
    </source>
</evidence>
<keyword evidence="8" id="KW-1185">Reference proteome</keyword>
<feature type="transmembrane region" description="Helical" evidence="5">
    <location>
        <begin position="218"/>
        <end position="234"/>
    </location>
</feature>
<dbReference type="Proteomes" id="UP000477739">
    <property type="component" value="Unassembled WGS sequence"/>
</dbReference>
<feature type="transmembrane region" description="Helical" evidence="5">
    <location>
        <begin position="103"/>
        <end position="124"/>
    </location>
</feature>
<evidence type="ECO:0000256" key="4">
    <source>
        <dbReference type="ARBA" id="ARBA00023136"/>
    </source>
</evidence>
<feature type="domain" description="O-antigen ligase-related" evidence="6">
    <location>
        <begin position="203"/>
        <end position="356"/>
    </location>
</feature>
<feature type="transmembrane region" description="Helical" evidence="5">
    <location>
        <begin position="196"/>
        <end position="212"/>
    </location>
</feature>